<protein>
    <submittedName>
        <fullName evidence="2">Uncharacterized protein</fullName>
    </submittedName>
</protein>
<keyword evidence="3" id="KW-1185">Reference proteome</keyword>
<evidence type="ECO:0000313" key="3">
    <source>
        <dbReference type="Proteomes" id="UP000253426"/>
    </source>
</evidence>
<dbReference type="Proteomes" id="UP000253426">
    <property type="component" value="Unassembled WGS sequence"/>
</dbReference>
<proteinExistence type="predicted"/>
<feature type="chain" id="PRO_5017009077" evidence="1">
    <location>
        <begin position="18"/>
        <end position="167"/>
    </location>
</feature>
<dbReference type="EMBL" id="QNRR01000014">
    <property type="protein sequence ID" value="RBP37315.1"/>
    <property type="molecule type" value="Genomic_DNA"/>
</dbReference>
<evidence type="ECO:0000256" key="1">
    <source>
        <dbReference type="SAM" id="SignalP"/>
    </source>
</evidence>
<accession>A0A366H735</accession>
<feature type="signal peptide" evidence="1">
    <location>
        <begin position="1"/>
        <end position="17"/>
    </location>
</feature>
<keyword evidence="1" id="KW-0732">Signal</keyword>
<evidence type="ECO:0000313" key="2">
    <source>
        <dbReference type="EMBL" id="RBP37315.1"/>
    </source>
</evidence>
<organism evidence="2 3">
    <name type="scientific">Roseimicrobium gellanilyticum</name>
    <dbReference type="NCBI Taxonomy" id="748857"/>
    <lineage>
        <taxon>Bacteria</taxon>
        <taxon>Pseudomonadati</taxon>
        <taxon>Verrucomicrobiota</taxon>
        <taxon>Verrucomicrobiia</taxon>
        <taxon>Verrucomicrobiales</taxon>
        <taxon>Verrucomicrobiaceae</taxon>
        <taxon>Roseimicrobium</taxon>
    </lineage>
</organism>
<comment type="caution">
    <text evidence="2">The sequence shown here is derived from an EMBL/GenBank/DDBJ whole genome shotgun (WGS) entry which is preliminary data.</text>
</comment>
<dbReference type="RefSeq" id="WP_113961543.1">
    <property type="nucleotide sequence ID" value="NZ_QNRR01000014.1"/>
</dbReference>
<sequence length="167" mass="17994">MKLLPLLLAGVFFTAVAPRVAAIPQSVGGLFLNASGNPRHLPIEDWFKEAGHWQLSKLPQVPWIMGTDSTGRMLNDPGQVFGFAADNVVVNNSETGPEITSVAVQFSAEKTKVPRSDLLKRLSRTVATFTGAAEQKLTDGGLSFAGKEYTVVLKEWKSGAVIATLKR</sequence>
<dbReference type="AlphaFoldDB" id="A0A366H735"/>
<gene>
    <name evidence="2" type="ORF">DES53_11453</name>
</gene>
<reference evidence="2 3" key="1">
    <citation type="submission" date="2018-06" db="EMBL/GenBank/DDBJ databases">
        <title>Genomic Encyclopedia of Type Strains, Phase IV (KMG-IV): sequencing the most valuable type-strain genomes for metagenomic binning, comparative biology and taxonomic classification.</title>
        <authorList>
            <person name="Goeker M."/>
        </authorList>
    </citation>
    <scope>NUCLEOTIDE SEQUENCE [LARGE SCALE GENOMIC DNA]</scope>
    <source>
        <strain evidence="2 3">DSM 25532</strain>
    </source>
</reference>
<name>A0A366H735_9BACT</name>